<dbReference type="STRING" id="202789.GCA_001457435_00291"/>
<keyword evidence="13" id="KW-1185">Reference proteome</keyword>
<evidence type="ECO:0000256" key="2">
    <source>
        <dbReference type="ARBA" id="ARBA00022490"/>
    </source>
</evidence>
<dbReference type="GO" id="GO:0007059">
    <property type="term" value="P:chromosome segregation"/>
    <property type="evidence" value="ECO:0007669"/>
    <property type="project" value="UniProtKB-UniRule"/>
</dbReference>
<keyword evidence="6 9" id="KW-0238">DNA-binding</keyword>
<dbReference type="PANTHER" id="PTHR30349:SF77">
    <property type="entry name" value="TYROSINE RECOMBINASE XERC"/>
    <property type="match status" value="1"/>
</dbReference>
<comment type="subcellular location">
    <subcellularLocation>
        <location evidence="1 9">Cytoplasm</location>
    </subcellularLocation>
</comment>
<keyword evidence="3 9" id="KW-0132">Cell division</keyword>
<dbReference type="Pfam" id="PF00589">
    <property type="entry name" value="Phage_integrase"/>
    <property type="match status" value="1"/>
</dbReference>
<organism evidence="12 13">
    <name type="scientific">Actinobaculum massiliense ACS-171-V-Col2</name>
    <dbReference type="NCBI Taxonomy" id="883066"/>
    <lineage>
        <taxon>Bacteria</taxon>
        <taxon>Bacillati</taxon>
        <taxon>Actinomycetota</taxon>
        <taxon>Actinomycetes</taxon>
        <taxon>Actinomycetales</taxon>
        <taxon>Actinomycetaceae</taxon>
        <taxon>Actinobaculum</taxon>
    </lineage>
</organism>
<evidence type="ECO:0000256" key="5">
    <source>
        <dbReference type="ARBA" id="ARBA00022908"/>
    </source>
</evidence>
<dbReference type="PANTHER" id="PTHR30349">
    <property type="entry name" value="PHAGE INTEGRASE-RELATED"/>
    <property type="match status" value="1"/>
</dbReference>
<dbReference type="CDD" id="cd00798">
    <property type="entry name" value="INT_XerDC_C"/>
    <property type="match status" value="1"/>
</dbReference>
<keyword evidence="4 9" id="KW-0159">Chromosome partition</keyword>
<dbReference type="InterPro" id="IPR013762">
    <property type="entry name" value="Integrase-like_cat_sf"/>
</dbReference>
<name>K9F3R8_9ACTO</name>
<comment type="function">
    <text evidence="9">Site-specific tyrosine recombinase, which acts by catalyzing the cutting and rejoining of the recombining DNA molecules. The XerC-XerD complex is essential to convert dimers of the bacterial chromosome into monomers to permit their segregation at cell division. It also contributes to the segregational stability of plasmids.</text>
</comment>
<dbReference type="PROSITE" id="PS51900">
    <property type="entry name" value="CB"/>
    <property type="match status" value="1"/>
</dbReference>
<evidence type="ECO:0000259" key="10">
    <source>
        <dbReference type="PROSITE" id="PS51898"/>
    </source>
</evidence>
<evidence type="ECO:0000256" key="8">
    <source>
        <dbReference type="ARBA" id="ARBA00023306"/>
    </source>
</evidence>
<feature type="active site" evidence="9">
    <location>
        <position position="265"/>
    </location>
</feature>
<dbReference type="GO" id="GO:0006313">
    <property type="term" value="P:DNA transposition"/>
    <property type="evidence" value="ECO:0007669"/>
    <property type="project" value="UniProtKB-UniRule"/>
</dbReference>
<evidence type="ECO:0000256" key="1">
    <source>
        <dbReference type="ARBA" id="ARBA00004496"/>
    </source>
</evidence>
<feature type="active site" evidence="9">
    <location>
        <position position="268"/>
    </location>
</feature>
<comment type="caution">
    <text evidence="12">The sequence shown here is derived from an EMBL/GenBank/DDBJ whole genome shotgun (WGS) entry which is preliminary data.</text>
</comment>
<proteinExistence type="inferred from homology"/>
<dbReference type="GO" id="GO:0051301">
    <property type="term" value="P:cell division"/>
    <property type="evidence" value="ECO:0007669"/>
    <property type="project" value="UniProtKB-KW"/>
</dbReference>
<dbReference type="SUPFAM" id="SSF47823">
    <property type="entry name" value="lambda integrase-like, N-terminal domain"/>
    <property type="match status" value="1"/>
</dbReference>
<evidence type="ECO:0000313" key="12">
    <source>
        <dbReference type="EMBL" id="EKU96130.1"/>
    </source>
</evidence>
<dbReference type="GO" id="GO:0003677">
    <property type="term" value="F:DNA binding"/>
    <property type="evidence" value="ECO:0007669"/>
    <property type="project" value="UniProtKB-UniRule"/>
</dbReference>
<dbReference type="InterPro" id="IPR011010">
    <property type="entry name" value="DNA_brk_join_enz"/>
</dbReference>
<feature type="domain" description="Tyr recombinase" evidence="10">
    <location>
        <begin position="114"/>
        <end position="313"/>
    </location>
</feature>
<dbReference type="PATRIC" id="fig|883066.3.peg.221"/>
<evidence type="ECO:0000313" key="13">
    <source>
        <dbReference type="Proteomes" id="UP000009888"/>
    </source>
</evidence>
<keyword evidence="2 9" id="KW-0963">Cytoplasm</keyword>
<dbReference type="GO" id="GO:0005737">
    <property type="term" value="C:cytoplasm"/>
    <property type="evidence" value="ECO:0007669"/>
    <property type="project" value="UniProtKB-SubCell"/>
</dbReference>
<comment type="subunit">
    <text evidence="9">Forms a cyclic heterotetrameric complex composed of two molecules of XerC and two molecules of XerD.</text>
</comment>
<feature type="domain" description="Core-binding (CB)" evidence="11">
    <location>
        <begin position="3"/>
        <end position="93"/>
    </location>
</feature>
<feature type="active site" evidence="9">
    <location>
        <position position="158"/>
    </location>
</feature>
<dbReference type="HAMAP" id="MF_01808">
    <property type="entry name" value="Recomb_XerC_XerD"/>
    <property type="match status" value="1"/>
</dbReference>
<feature type="active site" evidence="9">
    <location>
        <position position="291"/>
    </location>
</feature>
<evidence type="ECO:0000256" key="3">
    <source>
        <dbReference type="ARBA" id="ARBA00022618"/>
    </source>
</evidence>
<evidence type="ECO:0000256" key="7">
    <source>
        <dbReference type="ARBA" id="ARBA00023172"/>
    </source>
</evidence>
<reference evidence="12 13" key="1">
    <citation type="submission" date="2012-09" db="EMBL/GenBank/DDBJ databases">
        <title>The Genome Sequence of Actinobaculum massiliae ACS-171-V-COL2.</title>
        <authorList>
            <consortium name="The Broad Institute Genome Sequencing Platform"/>
            <person name="Earl A."/>
            <person name="Ward D."/>
            <person name="Feldgarden M."/>
            <person name="Gevers D."/>
            <person name="Saerens B."/>
            <person name="Vaneechoutte M."/>
            <person name="Walker B."/>
            <person name="Young S.K."/>
            <person name="Zeng Q."/>
            <person name="Gargeya S."/>
            <person name="Fitzgerald M."/>
            <person name="Haas B."/>
            <person name="Abouelleil A."/>
            <person name="Alvarado L."/>
            <person name="Arachchi H.M."/>
            <person name="Berlin A."/>
            <person name="Chapman S.B."/>
            <person name="Goldberg J."/>
            <person name="Griggs A."/>
            <person name="Gujja S."/>
            <person name="Hansen M."/>
            <person name="Howarth C."/>
            <person name="Imamovic A."/>
            <person name="Larimer J."/>
            <person name="McCowen C."/>
            <person name="Montmayeur A."/>
            <person name="Murphy C."/>
            <person name="Neiman D."/>
            <person name="Pearson M."/>
            <person name="Priest M."/>
            <person name="Roberts A."/>
            <person name="Saif S."/>
            <person name="Shea T."/>
            <person name="Sisk P."/>
            <person name="Sykes S."/>
            <person name="Wortman J."/>
            <person name="Nusbaum C."/>
            <person name="Birren B."/>
        </authorList>
    </citation>
    <scope>NUCLEOTIDE SEQUENCE [LARGE SCALE GENOMIC DNA]</scope>
    <source>
        <strain evidence="13">ACS-171-V-Col2</strain>
    </source>
</reference>
<dbReference type="Pfam" id="PF02899">
    <property type="entry name" value="Phage_int_SAM_1"/>
    <property type="match status" value="1"/>
</dbReference>
<keyword evidence="7 9" id="KW-0233">DNA recombination</keyword>
<dbReference type="GO" id="GO:0009037">
    <property type="term" value="F:tyrosine-based site-specific recombinase activity"/>
    <property type="evidence" value="ECO:0007669"/>
    <property type="project" value="UniProtKB-UniRule"/>
</dbReference>
<dbReference type="InterPro" id="IPR050090">
    <property type="entry name" value="Tyrosine_recombinase_XerCD"/>
</dbReference>
<gene>
    <name evidence="9" type="primary">xerC</name>
    <name evidence="12" type="ORF">HMPREF9233_00218</name>
</gene>
<evidence type="ECO:0000256" key="6">
    <source>
        <dbReference type="ARBA" id="ARBA00023125"/>
    </source>
</evidence>
<sequence>MAGTIDQIIGEYERELALRRGFSPHTVRAYVREARELLEFVAVLAGSGPRDELEIENLELADLRAWMAEESPHAVASLARQSASIRSFTSWLYRSGYTRTNAGARLKAPRVSNELPHVLTEDQAAQLLDYAHERASDGDPVHVRDWAMLELLYATGIRVAELCALNMNQLGADRTLRVIGKGDKERVVPYGVPALRALDQYVRVRRALAKKPSACESGQGAARTSTATTPALFLGARGSRINQRSVRDVVHRLAAQAGVPDISPHDLRHSAATHLLAGGSDLRTVQELLGHSSLATTQRYTHVSAERLRAAFNQAHPRA</sequence>
<dbReference type="Proteomes" id="UP000009888">
    <property type="component" value="Unassembled WGS sequence"/>
</dbReference>
<feature type="active site" evidence="9">
    <location>
        <position position="181"/>
    </location>
</feature>
<protein>
    <recommendedName>
        <fullName evidence="9">Tyrosine recombinase XerC</fullName>
    </recommendedName>
</protein>
<dbReference type="eggNOG" id="COG4974">
    <property type="taxonomic scope" value="Bacteria"/>
</dbReference>
<dbReference type="Gene3D" id="1.10.443.10">
    <property type="entry name" value="Intergrase catalytic core"/>
    <property type="match status" value="1"/>
</dbReference>
<dbReference type="InterPro" id="IPR023009">
    <property type="entry name" value="Tyrosine_recombinase_XerC/XerD"/>
</dbReference>
<feature type="active site" description="O-(3'-phospho-DNA)-tyrosine intermediate" evidence="9">
    <location>
        <position position="300"/>
    </location>
</feature>
<dbReference type="InterPro" id="IPR044068">
    <property type="entry name" value="CB"/>
</dbReference>
<dbReference type="InterPro" id="IPR002104">
    <property type="entry name" value="Integrase_catalytic"/>
</dbReference>
<dbReference type="AlphaFoldDB" id="K9F3R8"/>
<accession>K9F3R8</accession>
<dbReference type="PROSITE" id="PS51898">
    <property type="entry name" value="TYR_RECOMBINASE"/>
    <property type="match status" value="1"/>
</dbReference>
<dbReference type="Gene3D" id="1.10.150.130">
    <property type="match status" value="1"/>
</dbReference>
<keyword evidence="8 9" id="KW-0131">Cell cycle</keyword>
<dbReference type="InterPro" id="IPR004107">
    <property type="entry name" value="Integrase_SAM-like_N"/>
</dbReference>
<dbReference type="HOGENOM" id="CLU_027562_9_0_11"/>
<evidence type="ECO:0000259" key="11">
    <source>
        <dbReference type="PROSITE" id="PS51900"/>
    </source>
</evidence>
<evidence type="ECO:0000256" key="4">
    <source>
        <dbReference type="ARBA" id="ARBA00022829"/>
    </source>
</evidence>
<dbReference type="SUPFAM" id="SSF56349">
    <property type="entry name" value="DNA breaking-rejoining enzymes"/>
    <property type="match status" value="1"/>
</dbReference>
<dbReference type="EMBL" id="AGWL01000001">
    <property type="protein sequence ID" value="EKU96130.1"/>
    <property type="molecule type" value="Genomic_DNA"/>
</dbReference>
<evidence type="ECO:0000256" key="9">
    <source>
        <dbReference type="HAMAP-Rule" id="MF_01808"/>
    </source>
</evidence>
<comment type="similarity">
    <text evidence="9">Belongs to the 'phage' integrase family. XerC subfamily.</text>
</comment>
<dbReference type="InterPro" id="IPR010998">
    <property type="entry name" value="Integrase_recombinase_N"/>
</dbReference>
<keyword evidence="5 9" id="KW-0229">DNA integration</keyword>
<dbReference type="RefSeq" id="WP_007000436.1">
    <property type="nucleotide sequence ID" value="NZ_JH992955.1"/>
</dbReference>